<feature type="compositionally biased region" description="Basic and acidic residues" evidence="2">
    <location>
        <begin position="33"/>
        <end position="49"/>
    </location>
</feature>
<organism evidence="3">
    <name type="scientific">Fagus sylvatica</name>
    <name type="common">Beechnut</name>
    <dbReference type="NCBI Taxonomy" id="28930"/>
    <lineage>
        <taxon>Eukaryota</taxon>
        <taxon>Viridiplantae</taxon>
        <taxon>Streptophyta</taxon>
        <taxon>Embryophyta</taxon>
        <taxon>Tracheophyta</taxon>
        <taxon>Spermatophyta</taxon>
        <taxon>Magnoliopsida</taxon>
        <taxon>eudicotyledons</taxon>
        <taxon>Gunneridae</taxon>
        <taxon>Pentapetalae</taxon>
        <taxon>rosids</taxon>
        <taxon>fabids</taxon>
        <taxon>Fagales</taxon>
        <taxon>Fagaceae</taxon>
        <taxon>Fagus</taxon>
    </lineage>
</organism>
<dbReference type="SUPFAM" id="SSF55455">
    <property type="entry name" value="SRF-like"/>
    <property type="match status" value="1"/>
</dbReference>
<accession>A0A2N9GYY5</accession>
<protein>
    <recommendedName>
        <fullName evidence="4">MADS-box domain-containing protein</fullName>
    </recommendedName>
</protein>
<keyword evidence="1" id="KW-0175">Coiled coil</keyword>
<evidence type="ECO:0000256" key="2">
    <source>
        <dbReference type="SAM" id="MobiDB-lite"/>
    </source>
</evidence>
<dbReference type="AlphaFoldDB" id="A0A2N9GYY5"/>
<evidence type="ECO:0000313" key="3">
    <source>
        <dbReference type="EMBL" id="SPD04768.1"/>
    </source>
</evidence>
<dbReference type="EMBL" id="OIVN01002569">
    <property type="protein sequence ID" value="SPD04768.1"/>
    <property type="molecule type" value="Genomic_DNA"/>
</dbReference>
<evidence type="ECO:0008006" key="4">
    <source>
        <dbReference type="Google" id="ProtNLM"/>
    </source>
</evidence>
<dbReference type="PANTHER" id="PTHR11945:SF534">
    <property type="entry name" value="MYOCYTE-SPECIFIC ENHANCER FACTOR 2"/>
    <property type="match status" value="1"/>
</dbReference>
<dbReference type="GO" id="GO:0000978">
    <property type="term" value="F:RNA polymerase II cis-regulatory region sequence-specific DNA binding"/>
    <property type="evidence" value="ECO:0007669"/>
    <property type="project" value="TreeGrafter"/>
</dbReference>
<proteinExistence type="predicted"/>
<sequence length="238" mass="27465">MVIVLLVLKKKICPGNQGSSRIKIIVHSHGYRKEDEQTQEKHRQTKDRNQGIGQPKQTTSNLLKAPCWALQESERALRILCGAKVAIFVISHSNNMFCFGHPDVETILERYVKGQTYSDSSSQELLVPVDEFNRQYAELQKELEREKMRLAEIEEANKKVENNNVGFWWDKPVDENMGLEELEHYTRALQEMRRRVATKVEEFRMERGSLMQPMNMAMGLGNDFVINWESNACGGFAC</sequence>
<dbReference type="InterPro" id="IPR036879">
    <property type="entry name" value="TF_MADSbox_sf"/>
</dbReference>
<dbReference type="GO" id="GO:0046983">
    <property type="term" value="F:protein dimerization activity"/>
    <property type="evidence" value="ECO:0007669"/>
    <property type="project" value="InterPro"/>
</dbReference>
<gene>
    <name evidence="3" type="ORF">FSB_LOCUS32650</name>
</gene>
<dbReference type="PANTHER" id="PTHR11945">
    <property type="entry name" value="MADS BOX PROTEIN"/>
    <property type="match status" value="1"/>
</dbReference>
<feature type="coiled-coil region" evidence="1">
    <location>
        <begin position="129"/>
        <end position="202"/>
    </location>
</feature>
<dbReference type="GO" id="GO:0045893">
    <property type="term" value="P:positive regulation of DNA-templated transcription"/>
    <property type="evidence" value="ECO:0007669"/>
    <property type="project" value="UniProtKB-ARBA"/>
</dbReference>
<evidence type="ECO:0000256" key="1">
    <source>
        <dbReference type="SAM" id="Coils"/>
    </source>
</evidence>
<feature type="region of interest" description="Disordered" evidence="2">
    <location>
        <begin position="33"/>
        <end position="58"/>
    </location>
</feature>
<dbReference type="GO" id="GO:0000981">
    <property type="term" value="F:DNA-binding transcription factor activity, RNA polymerase II-specific"/>
    <property type="evidence" value="ECO:0007669"/>
    <property type="project" value="TreeGrafter"/>
</dbReference>
<dbReference type="Gene3D" id="3.40.1810.10">
    <property type="entry name" value="Transcription factor, MADS-box"/>
    <property type="match status" value="1"/>
</dbReference>
<dbReference type="GO" id="GO:0005634">
    <property type="term" value="C:nucleus"/>
    <property type="evidence" value="ECO:0007669"/>
    <property type="project" value="UniProtKB-ARBA"/>
</dbReference>
<name>A0A2N9GYY5_FAGSY</name>
<reference evidence="3" key="1">
    <citation type="submission" date="2018-02" db="EMBL/GenBank/DDBJ databases">
        <authorList>
            <person name="Cohen D.B."/>
            <person name="Kent A.D."/>
        </authorList>
    </citation>
    <scope>NUCLEOTIDE SEQUENCE</scope>
</reference>